<protein>
    <submittedName>
        <fullName evidence="2">Uncharacterized protein</fullName>
    </submittedName>
</protein>
<dbReference type="AlphaFoldDB" id="A0A8S3BSI5"/>
<gene>
    <name evidence="1" type="ORF">BYL167_LOCUS49117</name>
    <name evidence="2" type="ORF">GIL414_LOCUS48486</name>
    <name evidence="3" type="ORF">SMN809_LOCUS48517</name>
</gene>
<reference evidence="2" key="1">
    <citation type="submission" date="2021-02" db="EMBL/GenBank/DDBJ databases">
        <authorList>
            <person name="Nowell W R."/>
        </authorList>
    </citation>
    <scope>NUCLEOTIDE SEQUENCE</scope>
</reference>
<dbReference type="EMBL" id="CAJOBH010145387">
    <property type="protein sequence ID" value="CAF4824026.1"/>
    <property type="molecule type" value="Genomic_DNA"/>
</dbReference>
<evidence type="ECO:0000313" key="2">
    <source>
        <dbReference type="EMBL" id="CAF4831661.1"/>
    </source>
</evidence>
<comment type="caution">
    <text evidence="2">The sequence shown here is derived from an EMBL/GenBank/DDBJ whole genome shotgun (WGS) entry which is preliminary data.</text>
</comment>
<dbReference type="EMBL" id="CAJOBJ010157311">
    <property type="protein sequence ID" value="CAF4831661.1"/>
    <property type="molecule type" value="Genomic_DNA"/>
</dbReference>
<evidence type="ECO:0000313" key="4">
    <source>
        <dbReference type="Proteomes" id="UP000681720"/>
    </source>
</evidence>
<dbReference type="Proteomes" id="UP000676336">
    <property type="component" value="Unassembled WGS sequence"/>
</dbReference>
<dbReference type="Proteomes" id="UP000681967">
    <property type="component" value="Unassembled WGS sequence"/>
</dbReference>
<evidence type="ECO:0000313" key="3">
    <source>
        <dbReference type="EMBL" id="CAF4831704.1"/>
    </source>
</evidence>
<name>A0A8S3BSI5_9BILA</name>
<dbReference type="EMBL" id="CAJOBI010156034">
    <property type="protein sequence ID" value="CAF4831704.1"/>
    <property type="molecule type" value="Genomic_DNA"/>
</dbReference>
<feature type="non-terminal residue" evidence="2">
    <location>
        <position position="55"/>
    </location>
</feature>
<sequence length="55" mass="6322">MIINANDRQKTLSKNATLGHISYRSDANNYLILPELSQGNDKRLISTAMFFHKRD</sequence>
<accession>A0A8S3BSI5</accession>
<dbReference type="Proteomes" id="UP000681720">
    <property type="component" value="Unassembled WGS sequence"/>
</dbReference>
<organism evidence="2 4">
    <name type="scientific">Rotaria magnacalcarata</name>
    <dbReference type="NCBI Taxonomy" id="392030"/>
    <lineage>
        <taxon>Eukaryota</taxon>
        <taxon>Metazoa</taxon>
        <taxon>Spiralia</taxon>
        <taxon>Gnathifera</taxon>
        <taxon>Rotifera</taxon>
        <taxon>Eurotatoria</taxon>
        <taxon>Bdelloidea</taxon>
        <taxon>Philodinida</taxon>
        <taxon>Philodinidae</taxon>
        <taxon>Rotaria</taxon>
    </lineage>
</organism>
<evidence type="ECO:0000313" key="1">
    <source>
        <dbReference type="EMBL" id="CAF4824026.1"/>
    </source>
</evidence>
<proteinExistence type="predicted"/>